<dbReference type="Proteomes" id="UP000236754">
    <property type="component" value="Unassembled WGS sequence"/>
</dbReference>
<dbReference type="OrthoDB" id="9803968at2"/>
<dbReference type="InterPro" id="IPR000873">
    <property type="entry name" value="AMP-dep_synth/lig_dom"/>
</dbReference>
<dbReference type="CDD" id="cd04433">
    <property type="entry name" value="AFD_class_I"/>
    <property type="match status" value="1"/>
</dbReference>
<evidence type="ECO:0000313" key="5">
    <source>
        <dbReference type="Proteomes" id="UP000236754"/>
    </source>
</evidence>
<keyword evidence="4" id="KW-0436">Ligase</keyword>
<evidence type="ECO:0000256" key="1">
    <source>
        <dbReference type="SAM" id="MobiDB-lite"/>
    </source>
</evidence>
<dbReference type="InterPro" id="IPR050237">
    <property type="entry name" value="ATP-dep_AMP-bd_enzyme"/>
</dbReference>
<evidence type="ECO:0000259" key="2">
    <source>
        <dbReference type="Pfam" id="PF00501"/>
    </source>
</evidence>
<evidence type="ECO:0000259" key="3">
    <source>
        <dbReference type="Pfam" id="PF13193"/>
    </source>
</evidence>
<feature type="domain" description="AMP-dependent synthetase/ligase" evidence="2">
    <location>
        <begin position="18"/>
        <end position="395"/>
    </location>
</feature>
<dbReference type="Gene3D" id="3.30.300.30">
    <property type="match status" value="1"/>
</dbReference>
<dbReference type="PANTHER" id="PTHR43767">
    <property type="entry name" value="LONG-CHAIN-FATTY-ACID--COA LIGASE"/>
    <property type="match status" value="1"/>
</dbReference>
<protein>
    <submittedName>
        <fullName evidence="4">Acyl-CoA synthetase (AMP-forming)/AMP-acid ligase II</fullName>
    </submittedName>
</protein>
<dbReference type="InterPro" id="IPR042099">
    <property type="entry name" value="ANL_N_sf"/>
</dbReference>
<name>A0A1H6CVF2_9ACTN</name>
<proteinExistence type="predicted"/>
<dbReference type="AlphaFoldDB" id="A0A1H6CVF2"/>
<keyword evidence="5" id="KW-1185">Reference proteome</keyword>
<dbReference type="RefSeq" id="WP_103887933.1">
    <property type="nucleotide sequence ID" value="NZ_FNVU01000010.1"/>
</dbReference>
<dbReference type="InterPro" id="IPR020845">
    <property type="entry name" value="AMP-binding_CS"/>
</dbReference>
<feature type="compositionally biased region" description="Basic and acidic residues" evidence="1">
    <location>
        <begin position="521"/>
        <end position="531"/>
    </location>
</feature>
<feature type="compositionally biased region" description="Basic and acidic residues" evidence="1">
    <location>
        <begin position="148"/>
        <end position="162"/>
    </location>
</feature>
<reference evidence="4 5" key="1">
    <citation type="submission" date="2016-10" db="EMBL/GenBank/DDBJ databases">
        <authorList>
            <person name="de Groot N.N."/>
        </authorList>
    </citation>
    <scope>NUCLEOTIDE SEQUENCE [LARGE SCALE GENOMIC DNA]</scope>
    <source>
        <strain evidence="4 5">CGMCC 4.2023</strain>
    </source>
</reference>
<feature type="region of interest" description="Disordered" evidence="1">
    <location>
        <begin position="140"/>
        <end position="172"/>
    </location>
</feature>
<dbReference type="EMBL" id="FNVU01000010">
    <property type="protein sequence ID" value="SEG76962.1"/>
    <property type="molecule type" value="Genomic_DNA"/>
</dbReference>
<dbReference type="InterPro" id="IPR045851">
    <property type="entry name" value="AMP-bd_C_sf"/>
</dbReference>
<dbReference type="PROSITE" id="PS00455">
    <property type="entry name" value="AMP_BINDING"/>
    <property type="match status" value="1"/>
</dbReference>
<sequence length="547" mass="57486">MNNPAEPVFPQPLIDAFTRDPDTPAFEFRTRPVGRGRVLGMVRACAAALAAAGLGPGRGIAVTTDVTPAGFAAQIAAHLLGCRVTGLRPGLTPGQLRHVLAQDVHAVLTDDTTRTEALTAAAEAAGALVLDLARDLLDGGDVGGDPGGNRDGDTDSGPDRAPDGGTAPGPELVARGRADDIALITLTSGSTGNPKGCAQTYRALGDHWSWQPLRWSDTTRQLAAGYRRFLLFGTLTSAVMLEHLALCLLSGGTAVIPDGPVSFPHTWQRHRVTACLCTVPRLYEVLATLRTEHVDTSAMRALLVAGSPLPPHRLAEAADRLGPVVHQGYGQTETGMLALLTPEDQVREGDRVRDSVGRPMPGVDVSVRDPEGRPVPAGTTGEIWVRAGGAMSGYWHDRAETREVVRDGWIRTRDLGTLRDDGFLRLAGRARDVVFVNAILHYTAAIESALTSHPDVDEAYVVAAPDEDTGEAAHAFVVPASPDRVPDPAALRAAVRAELGDGAVPATLTVLAAVPVAPSGKPDKRALRERVVAQQGDRGGAGRVEAP</sequence>
<gene>
    <name evidence="4" type="ORF">SAMN05216223_110154</name>
</gene>
<feature type="domain" description="AMP-binding enzyme C-terminal" evidence="3">
    <location>
        <begin position="446"/>
        <end position="521"/>
    </location>
</feature>
<evidence type="ECO:0000313" key="4">
    <source>
        <dbReference type="EMBL" id="SEG76962.1"/>
    </source>
</evidence>
<dbReference type="PANTHER" id="PTHR43767:SF1">
    <property type="entry name" value="NONRIBOSOMAL PEPTIDE SYNTHASE PES1 (EUROFUNG)-RELATED"/>
    <property type="match status" value="1"/>
</dbReference>
<organism evidence="4 5">
    <name type="scientific">Actinacidiphila yanglinensis</name>
    <dbReference type="NCBI Taxonomy" id="310779"/>
    <lineage>
        <taxon>Bacteria</taxon>
        <taxon>Bacillati</taxon>
        <taxon>Actinomycetota</taxon>
        <taxon>Actinomycetes</taxon>
        <taxon>Kitasatosporales</taxon>
        <taxon>Streptomycetaceae</taxon>
        <taxon>Actinacidiphila</taxon>
    </lineage>
</organism>
<feature type="compositionally biased region" description="Gly residues" evidence="1">
    <location>
        <begin position="537"/>
        <end position="547"/>
    </location>
</feature>
<accession>A0A1H6CVF2</accession>
<feature type="region of interest" description="Disordered" evidence="1">
    <location>
        <begin position="519"/>
        <end position="547"/>
    </location>
</feature>
<dbReference type="Gene3D" id="3.40.50.12780">
    <property type="entry name" value="N-terminal domain of ligase-like"/>
    <property type="match status" value="1"/>
</dbReference>
<dbReference type="SUPFAM" id="SSF56801">
    <property type="entry name" value="Acetyl-CoA synthetase-like"/>
    <property type="match status" value="1"/>
</dbReference>
<dbReference type="Pfam" id="PF13193">
    <property type="entry name" value="AMP-binding_C"/>
    <property type="match status" value="1"/>
</dbReference>
<dbReference type="Pfam" id="PF00501">
    <property type="entry name" value="AMP-binding"/>
    <property type="match status" value="1"/>
</dbReference>
<feature type="region of interest" description="Disordered" evidence="1">
    <location>
        <begin position="348"/>
        <end position="380"/>
    </location>
</feature>
<dbReference type="GO" id="GO:0016878">
    <property type="term" value="F:acid-thiol ligase activity"/>
    <property type="evidence" value="ECO:0007669"/>
    <property type="project" value="UniProtKB-ARBA"/>
</dbReference>
<dbReference type="InterPro" id="IPR025110">
    <property type="entry name" value="AMP-bd_C"/>
</dbReference>